<protein>
    <submittedName>
        <fullName evidence="1">Uncharacterized protein</fullName>
    </submittedName>
</protein>
<dbReference type="AlphaFoldDB" id="A0AA87ZPI7"/>
<keyword evidence="2" id="KW-1185">Reference proteome</keyword>
<sequence length="257" mass="29199">MEFTIDLSNGFPPPFVASTTIPRFLFAGRHWVAVLYTKVRFTIQATGRGRHPNLIVERSWRLLRVRVSSQVGVIRIICSLTNHLNLLEFSVAFTIDLSNGFPPPFVASTTIPRFLFAGRHWVAVFYNKVRFTIQATGRGCHPNLIVERSWRLLRLQVSSQVGVVRIICSLTNHLNLLEFSVAFTIDLSNGFPPPSVASTTIPRFLFAGRHWVAVFYTKVRFTIQATGRGCHPNLIVERSWRLLRLRVSSQVGMVRII</sequence>
<organism evidence="1 2">
    <name type="scientific">Ficus carica</name>
    <name type="common">Common fig</name>
    <dbReference type="NCBI Taxonomy" id="3494"/>
    <lineage>
        <taxon>Eukaryota</taxon>
        <taxon>Viridiplantae</taxon>
        <taxon>Streptophyta</taxon>
        <taxon>Embryophyta</taxon>
        <taxon>Tracheophyta</taxon>
        <taxon>Spermatophyta</taxon>
        <taxon>Magnoliopsida</taxon>
        <taxon>eudicotyledons</taxon>
        <taxon>Gunneridae</taxon>
        <taxon>Pentapetalae</taxon>
        <taxon>rosids</taxon>
        <taxon>fabids</taxon>
        <taxon>Rosales</taxon>
        <taxon>Moraceae</taxon>
        <taxon>Ficeae</taxon>
        <taxon>Ficus</taxon>
    </lineage>
</organism>
<comment type="caution">
    <text evidence="1">The sequence shown here is derived from an EMBL/GenBank/DDBJ whole genome shotgun (WGS) entry which is preliminary data.</text>
</comment>
<name>A0AA87ZPI7_FICCA</name>
<evidence type="ECO:0000313" key="1">
    <source>
        <dbReference type="EMBL" id="GMN27561.1"/>
    </source>
</evidence>
<proteinExistence type="predicted"/>
<accession>A0AA87ZPI7</accession>
<dbReference type="Proteomes" id="UP001187192">
    <property type="component" value="Unassembled WGS sequence"/>
</dbReference>
<evidence type="ECO:0000313" key="2">
    <source>
        <dbReference type="Proteomes" id="UP001187192"/>
    </source>
</evidence>
<dbReference type="EMBL" id="BTGU01004468">
    <property type="protein sequence ID" value="GMN27561.1"/>
    <property type="molecule type" value="Genomic_DNA"/>
</dbReference>
<reference evidence="1" key="1">
    <citation type="submission" date="2023-07" db="EMBL/GenBank/DDBJ databases">
        <title>draft genome sequence of fig (Ficus carica).</title>
        <authorList>
            <person name="Takahashi T."/>
            <person name="Nishimura K."/>
        </authorList>
    </citation>
    <scope>NUCLEOTIDE SEQUENCE</scope>
</reference>
<gene>
    <name evidence="1" type="ORF">TIFTF001_046150</name>
</gene>